<dbReference type="PIRSF" id="PIRSF006648">
    <property type="entry name" value="DrrB"/>
    <property type="match status" value="1"/>
</dbReference>
<dbReference type="GO" id="GO:0046677">
    <property type="term" value="P:response to antibiotic"/>
    <property type="evidence" value="ECO:0007669"/>
    <property type="project" value="UniProtKB-KW"/>
</dbReference>
<dbReference type="InterPro" id="IPR047817">
    <property type="entry name" value="ABC2_TM_bact-type"/>
</dbReference>
<dbReference type="GO" id="GO:0043190">
    <property type="term" value="C:ATP-binding cassette (ABC) transporter complex"/>
    <property type="evidence" value="ECO:0007669"/>
    <property type="project" value="InterPro"/>
</dbReference>
<feature type="transmembrane region" description="Helical" evidence="6">
    <location>
        <begin position="21"/>
        <end position="42"/>
    </location>
</feature>
<organism evidence="8">
    <name type="scientific">uncultured Quadrisphaera sp</name>
    <dbReference type="NCBI Taxonomy" id="904978"/>
    <lineage>
        <taxon>Bacteria</taxon>
        <taxon>Bacillati</taxon>
        <taxon>Actinomycetota</taxon>
        <taxon>Actinomycetes</taxon>
        <taxon>Kineosporiales</taxon>
        <taxon>Kineosporiaceae</taxon>
        <taxon>Quadrisphaera</taxon>
        <taxon>environmental samples</taxon>
    </lineage>
</organism>
<reference evidence="8" key="1">
    <citation type="submission" date="2020-02" db="EMBL/GenBank/DDBJ databases">
        <authorList>
            <person name="Meier V. D."/>
        </authorList>
    </citation>
    <scope>NUCLEOTIDE SEQUENCE</scope>
    <source>
        <strain evidence="8">AVDCRST_MAG35</strain>
    </source>
</reference>
<proteinExistence type="inferred from homology"/>
<dbReference type="GO" id="GO:0140359">
    <property type="term" value="F:ABC-type transporter activity"/>
    <property type="evidence" value="ECO:0007669"/>
    <property type="project" value="InterPro"/>
</dbReference>
<dbReference type="PROSITE" id="PS51012">
    <property type="entry name" value="ABC_TM2"/>
    <property type="match status" value="1"/>
</dbReference>
<accession>A0A6J4NLK1</accession>
<feature type="transmembrane region" description="Helical" evidence="6">
    <location>
        <begin position="108"/>
        <end position="133"/>
    </location>
</feature>
<protein>
    <recommendedName>
        <fullName evidence="6">Transport permease protein</fullName>
    </recommendedName>
</protein>
<evidence type="ECO:0000256" key="4">
    <source>
        <dbReference type="ARBA" id="ARBA00023136"/>
    </source>
</evidence>
<dbReference type="InterPro" id="IPR013525">
    <property type="entry name" value="ABC2_TM"/>
</dbReference>
<evidence type="ECO:0000256" key="2">
    <source>
        <dbReference type="ARBA" id="ARBA00022692"/>
    </source>
</evidence>
<dbReference type="PANTHER" id="PTHR43229">
    <property type="entry name" value="NODULATION PROTEIN J"/>
    <property type="match status" value="1"/>
</dbReference>
<comment type="similarity">
    <text evidence="6">Belongs to the ABC-2 integral membrane protein family.</text>
</comment>
<evidence type="ECO:0000256" key="5">
    <source>
        <dbReference type="ARBA" id="ARBA00023251"/>
    </source>
</evidence>
<evidence type="ECO:0000256" key="3">
    <source>
        <dbReference type="ARBA" id="ARBA00022989"/>
    </source>
</evidence>
<dbReference type="InterPro" id="IPR000412">
    <property type="entry name" value="ABC_2_transport"/>
</dbReference>
<keyword evidence="6" id="KW-0813">Transport</keyword>
<dbReference type="PRINTS" id="PR00164">
    <property type="entry name" value="ABC2TRNSPORT"/>
</dbReference>
<keyword evidence="3 6" id="KW-1133">Transmembrane helix</keyword>
<evidence type="ECO:0000256" key="6">
    <source>
        <dbReference type="RuleBase" id="RU361157"/>
    </source>
</evidence>
<dbReference type="AlphaFoldDB" id="A0A6J4NLK1"/>
<dbReference type="InterPro" id="IPR051784">
    <property type="entry name" value="Nod_factor_ABC_transporter"/>
</dbReference>
<name>A0A6J4NLK1_9ACTN</name>
<keyword evidence="6" id="KW-1003">Cell membrane</keyword>
<feature type="transmembrane region" description="Helical" evidence="6">
    <location>
        <begin position="174"/>
        <end position="193"/>
    </location>
</feature>
<feature type="transmembrane region" description="Helical" evidence="6">
    <location>
        <begin position="139"/>
        <end position="162"/>
    </location>
</feature>
<feature type="transmembrane region" description="Helical" evidence="6">
    <location>
        <begin position="62"/>
        <end position="88"/>
    </location>
</feature>
<sequence>MLLRRPWTRVLGYWLATYRRTWVASAFTDFLAPVLFLAGLGLGLGRAVGGGAGVDGVPYAAFLAPGLLAGQAMQAAIFAATFPVFGAIKWNKAYHAMLATPLTPGDVVAGHLAFVVARLVTTSAAFALVASALGALTGVGAVLAAGVAVATGVPFAAFAFALSARVESDQAFPLVFRFVMLPLFLFSGTFFPLEQLPAPLVLVAWATPLAHGVAVCRHLALGTAGPVDLVHLAVVAGFAVAGVALALRQLRTRMVV</sequence>
<gene>
    <name evidence="8" type="ORF">AVDCRST_MAG35-318</name>
</gene>
<dbReference type="PANTHER" id="PTHR43229:SF2">
    <property type="entry name" value="NODULATION PROTEIN J"/>
    <property type="match status" value="1"/>
</dbReference>
<dbReference type="Pfam" id="PF01061">
    <property type="entry name" value="ABC2_membrane"/>
    <property type="match status" value="1"/>
</dbReference>
<feature type="domain" description="ABC transmembrane type-2" evidence="7">
    <location>
        <begin position="24"/>
        <end position="253"/>
    </location>
</feature>
<feature type="transmembrane region" description="Helical" evidence="6">
    <location>
        <begin position="229"/>
        <end position="247"/>
    </location>
</feature>
<evidence type="ECO:0000256" key="1">
    <source>
        <dbReference type="ARBA" id="ARBA00004141"/>
    </source>
</evidence>
<dbReference type="EMBL" id="CADCUY010000062">
    <property type="protein sequence ID" value="CAA9389303.1"/>
    <property type="molecule type" value="Genomic_DNA"/>
</dbReference>
<comment type="subcellular location">
    <subcellularLocation>
        <location evidence="6">Cell membrane</location>
        <topology evidence="6">Multi-pass membrane protein</topology>
    </subcellularLocation>
    <subcellularLocation>
        <location evidence="1">Membrane</location>
        <topology evidence="1">Multi-pass membrane protein</topology>
    </subcellularLocation>
</comment>
<evidence type="ECO:0000313" key="8">
    <source>
        <dbReference type="EMBL" id="CAA9389303.1"/>
    </source>
</evidence>
<evidence type="ECO:0000259" key="7">
    <source>
        <dbReference type="PROSITE" id="PS51012"/>
    </source>
</evidence>
<keyword evidence="5" id="KW-0046">Antibiotic resistance</keyword>
<keyword evidence="2 6" id="KW-0812">Transmembrane</keyword>
<keyword evidence="4 6" id="KW-0472">Membrane</keyword>